<reference evidence="1" key="1">
    <citation type="submission" date="2019-08" db="EMBL/GenBank/DDBJ databases">
        <authorList>
            <person name="Kucharzyk K."/>
            <person name="Murdoch R.W."/>
            <person name="Higgins S."/>
            <person name="Loffler F."/>
        </authorList>
    </citation>
    <scope>NUCLEOTIDE SEQUENCE</scope>
</reference>
<accession>A0A645G5I9</accession>
<protein>
    <submittedName>
        <fullName evidence="1">Uncharacterized protein</fullName>
    </submittedName>
</protein>
<name>A0A645G5I9_9ZZZZ</name>
<comment type="caution">
    <text evidence="1">The sequence shown here is derived from an EMBL/GenBank/DDBJ whole genome shotgun (WGS) entry which is preliminary data.</text>
</comment>
<dbReference type="EMBL" id="VSSQ01066803">
    <property type="protein sequence ID" value="MPN19273.1"/>
    <property type="molecule type" value="Genomic_DNA"/>
</dbReference>
<dbReference type="AlphaFoldDB" id="A0A645G5I9"/>
<proteinExistence type="predicted"/>
<sequence length="77" mass="8396">MMKKLEHLNMDGLEAVDQWYAGLLNSGEFIVYASAARQKMSPQLPAKLSIPLLRGTVAILVIDVLGNRSLWTPSGGI</sequence>
<evidence type="ECO:0000313" key="1">
    <source>
        <dbReference type="EMBL" id="MPN19273.1"/>
    </source>
</evidence>
<organism evidence="1">
    <name type="scientific">bioreactor metagenome</name>
    <dbReference type="NCBI Taxonomy" id="1076179"/>
    <lineage>
        <taxon>unclassified sequences</taxon>
        <taxon>metagenomes</taxon>
        <taxon>ecological metagenomes</taxon>
    </lineage>
</organism>
<gene>
    <name evidence="1" type="ORF">SDC9_166640</name>
</gene>